<evidence type="ECO:0000256" key="1">
    <source>
        <dbReference type="SAM" id="Phobius"/>
    </source>
</evidence>
<keyword evidence="1" id="KW-0812">Transmembrane</keyword>
<keyword evidence="1" id="KW-0472">Membrane</keyword>
<organism evidence="2 3">
    <name type="scientific">Agrilus planipennis</name>
    <name type="common">Emerald ash borer</name>
    <name type="synonym">Agrilus marcopoli</name>
    <dbReference type="NCBI Taxonomy" id="224129"/>
    <lineage>
        <taxon>Eukaryota</taxon>
        <taxon>Metazoa</taxon>
        <taxon>Ecdysozoa</taxon>
        <taxon>Arthropoda</taxon>
        <taxon>Hexapoda</taxon>
        <taxon>Insecta</taxon>
        <taxon>Pterygota</taxon>
        <taxon>Neoptera</taxon>
        <taxon>Endopterygota</taxon>
        <taxon>Coleoptera</taxon>
        <taxon>Polyphaga</taxon>
        <taxon>Elateriformia</taxon>
        <taxon>Buprestoidea</taxon>
        <taxon>Buprestidae</taxon>
        <taxon>Agrilinae</taxon>
        <taxon>Agrilus</taxon>
    </lineage>
</organism>
<protein>
    <submittedName>
        <fullName evidence="3">Uncharacterized protein LOC108740070</fullName>
    </submittedName>
</protein>
<dbReference type="RefSeq" id="XP_018329763.1">
    <property type="nucleotide sequence ID" value="XM_018474261.2"/>
</dbReference>
<dbReference type="Proteomes" id="UP000192223">
    <property type="component" value="Unplaced"/>
</dbReference>
<sequence>MNSRIHHWNSRQRRKERRLARLVAQLQASTPIPVSGEPSHLDQYLQHQRFLRSSPSKEEIVIAQSAAGSATASPLDRSDWLVFLILSLQIISLLWTAYREYQRHI</sequence>
<proteinExistence type="predicted"/>
<reference evidence="3" key="1">
    <citation type="submission" date="2025-08" db="UniProtKB">
        <authorList>
            <consortium name="RefSeq"/>
        </authorList>
    </citation>
    <scope>IDENTIFICATION</scope>
    <source>
        <tissue evidence="3">Entire body</tissue>
    </source>
</reference>
<keyword evidence="2" id="KW-1185">Reference proteome</keyword>
<feature type="transmembrane region" description="Helical" evidence="1">
    <location>
        <begin position="80"/>
        <end position="98"/>
    </location>
</feature>
<dbReference type="KEGG" id="apln:108740070"/>
<gene>
    <name evidence="3" type="primary">LOC108740070</name>
</gene>
<dbReference type="AlphaFoldDB" id="A0A1W4XBG0"/>
<name>A0A1W4XBG0_AGRPL</name>
<keyword evidence="1" id="KW-1133">Transmembrane helix</keyword>
<dbReference type="GeneID" id="108740070"/>
<evidence type="ECO:0000313" key="3">
    <source>
        <dbReference type="RefSeq" id="XP_018329763.1"/>
    </source>
</evidence>
<accession>A0A1W4XBG0</accession>
<evidence type="ECO:0000313" key="2">
    <source>
        <dbReference type="Proteomes" id="UP000192223"/>
    </source>
</evidence>
<dbReference type="InParanoid" id="A0A1W4XBG0"/>